<accession>A0A1W1XFE4</accession>
<protein>
    <submittedName>
        <fullName evidence="6">Spermidine synthase</fullName>
    </submittedName>
</protein>
<dbReference type="STRING" id="1121001.SAMN02745857_01439"/>
<dbReference type="GO" id="GO:0006596">
    <property type="term" value="P:polyamine biosynthetic process"/>
    <property type="evidence" value="ECO:0007669"/>
    <property type="project" value="UniProtKB-UniRule"/>
</dbReference>
<dbReference type="EMBL" id="FWXD01000007">
    <property type="protein sequence ID" value="SMC22666.1"/>
    <property type="molecule type" value="Genomic_DNA"/>
</dbReference>
<proteinExistence type="inferred from homology"/>
<reference evidence="6 7" key="1">
    <citation type="submission" date="2017-04" db="EMBL/GenBank/DDBJ databases">
        <authorList>
            <person name="Afonso C.L."/>
            <person name="Miller P.J."/>
            <person name="Scott M.A."/>
            <person name="Spackman E."/>
            <person name="Goraichik I."/>
            <person name="Dimitrov K.M."/>
            <person name="Suarez D.L."/>
            <person name="Swayne D.E."/>
        </authorList>
    </citation>
    <scope>NUCLEOTIDE SEQUENCE [LARGE SCALE GENOMIC DNA]</scope>
    <source>
        <strain evidence="6 7">DSM 23236</strain>
    </source>
</reference>
<evidence type="ECO:0000259" key="5">
    <source>
        <dbReference type="PROSITE" id="PS51006"/>
    </source>
</evidence>
<gene>
    <name evidence="6" type="ORF">SAMN02745857_01439</name>
</gene>
<keyword evidence="3 4" id="KW-0620">Polyamine biosynthesis</keyword>
<dbReference type="InterPro" id="IPR029063">
    <property type="entry name" value="SAM-dependent_MTases_sf"/>
</dbReference>
<organism evidence="6 7">
    <name type="scientific">Andreprevotia lacus DSM 23236</name>
    <dbReference type="NCBI Taxonomy" id="1121001"/>
    <lineage>
        <taxon>Bacteria</taxon>
        <taxon>Pseudomonadati</taxon>
        <taxon>Pseudomonadota</taxon>
        <taxon>Betaproteobacteria</taxon>
        <taxon>Neisseriales</taxon>
        <taxon>Chitinibacteraceae</taxon>
        <taxon>Andreprevotia</taxon>
    </lineage>
</organism>
<dbReference type="PROSITE" id="PS51006">
    <property type="entry name" value="PABS_2"/>
    <property type="match status" value="1"/>
</dbReference>
<evidence type="ECO:0000256" key="2">
    <source>
        <dbReference type="ARBA" id="ARBA00022679"/>
    </source>
</evidence>
<dbReference type="PANTHER" id="PTHR43317">
    <property type="entry name" value="THERMOSPERMINE SYNTHASE ACAULIS5"/>
    <property type="match status" value="1"/>
</dbReference>
<dbReference type="PANTHER" id="PTHR43317:SF11">
    <property type="entry name" value="POLYAMINE AMINOPROPYLTRANSFERASE 2"/>
    <property type="match status" value="1"/>
</dbReference>
<evidence type="ECO:0000313" key="6">
    <source>
        <dbReference type="EMBL" id="SMC22666.1"/>
    </source>
</evidence>
<dbReference type="Pfam" id="PF01564">
    <property type="entry name" value="Spermine_synth"/>
    <property type="match status" value="1"/>
</dbReference>
<keyword evidence="2 4" id="KW-0808">Transferase</keyword>
<sequence>MQDGRQTMHDLKTLDILSKTAARHAAADGPFCVDVDDYLSLHFDHQGIQSMMKKSDPLQLVLPYTEAMLAFALFCPQPADILIVGLGGGSLPKFCAAHFPQARITTLEIDARVIALRQRFGIPDDSARFRVIHADAAQYLASRRQIADVILLDGYDRKGIPAALSSQFFYDGCHLALRQQGVLVSNFTSPRHAGTCMNRLRTAFDQHVYRALAKGGNNLLALAVKDPFKMDWAAMEVQVAEFKRRTGVGLLVYLMQMREYAQSRSFR</sequence>
<comment type="similarity">
    <text evidence="1">Belongs to the spermidine/spermine synthase family.</text>
</comment>
<dbReference type="Proteomes" id="UP000192761">
    <property type="component" value="Unassembled WGS sequence"/>
</dbReference>
<dbReference type="InterPro" id="IPR030374">
    <property type="entry name" value="PABS"/>
</dbReference>
<dbReference type="GO" id="GO:0016740">
    <property type="term" value="F:transferase activity"/>
    <property type="evidence" value="ECO:0007669"/>
    <property type="project" value="UniProtKB-UniRule"/>
</dbReference>
<dbReference type="AlphaFoldDB" id="A0A1W1XFE4"/>
<evidence type="ECO:0000256" key="3">
    <source>
        <dbReference type="ARBA" id="ARBA00023115"/>
    </source>
</evidence>
<evidence type="ECO:0000256" key="1">
    <source>
        <dbReference type="ARBA" id="ARBA00007867"/>
    </source>
</evidence>
<dbReference type="NCBIfam" id="NF037959">
    <property type="entry name" value="MFS_SpdSyn"/>
    <property type="match status" value="1"/>
</dbReference>
<feature type="domain" description="PABS" evidence="5">
    <location>
        <begin position="1"/>
        <end position="239"/>
    </location>
</feature>
<dbReference type="Gene3D" id="3.40.50.150">
    <property type="entry name" value="Vaccinia Virus protein VP39"/>
    <property type="match status" value="1"/>
</dbReference>
<dbReference type="SUPFAM" id="SSF53335">
    <property type="entry name" value="S-adenosyl-L-methionine-dependent methyltransferases"/>
    <property type="match status" value="1"/>
</dbReference>
<keyword evidence="7" id="KW-1185">Reference proteome</keyword>
<feature type="active site" description="Proton acceptor" evidence="4">
    <location>
        <position position="153"/>
    </location>
</feature>
<name>A0A1W1XFE4_9NEIS</name>
<evidence type="ECO:0000313" key="7">
    <source>
        <dbReference type="Proteomes" id="UP000192761"/>
    </source>
</evidence>
<dbReference type="CDD" id="cd02440">
    <property type="entry name" value="AdoMet_MTases"/>
    <property type="match status" value="1"/>
</dbReference>
<dbReference type="RefSeq" id="WP_084090108.1">
    <property type="nucleotide sequence ID" value="NZ_FWXD01000007.1"/>
</dbReference>
<evidence type="ECO:0000256" key="4">
    <source>
        <dbReference type="PROSITE-ProRule" id="PRU00354"/>
    </source>
</evidence>